<protein>
    <submittedName>
        <fullName evidence="1">Uncharacterized protein</fullName>
    </submittedName>
</protein>
<keyword evidence="2" id="KW-1185">Reference proteome</keyword>
<organism evidence="1 2">
    <name type="scientific">Zalaria obscura</name>
    <dbReference type="NCBI Taxonomy" id="2024903"/>
    <lineage>
        <taxon>Eukaryota</taxon>
        <taxon>Fungi</taxon>
        <taxon>Dikarya</taxon>
        <taxon>Ascomycota</taxon>
        <taxon>Pezizomycotina</taxon>
        <taxon>Dothideomycetes</taxon>
        <taxon>Dothideomycetidae</taxon>
        <taxon>Dothideales</taxon>
        <taxon>Zalariaceae</taxon>
        <taxon>Zalaria</taxon>
    </lineage>
</organism>
<evidence type="ECO:0000313" key="1">
    <source>
        <dbReference type="EMBL" id="KAK8213501.1"/>
    </source>
</evidence>
<proteinExistence type="predicted"/>
<gene>
    <name evidence="1" type="ORF">M8818_002803</name>
</gene>
<dbReference type="EMBL" id="JAMKPW020000011">
    <property type="protein sequence ID" value="KAK8213501.1"/>
    <property type="molecule type" value="Genomic_DNA"/>
</dbReference>
<sequence>MAAQTTAAGPSTTTSFVLPSSSPVVLGKSAIVWLSIVGVILVIVMSVVFWLLLRYTCTKAGRRRGAQVEDGRNRHREWWKHANAPVYKTEDGDSTELRILTHDAATVGTSVPKSPSEPVLMTVPTVQRKGRGYAGTDDGFEEERL</sequence>
<evidence type="ECO:0000313" key="2">
    <source>
        <dbReference type="Proteomes" id="UP001320706"/>
    </source>
</evidence>
<comment type="caution">
    <text evidence="1">The sequence shown here is derived from an EMBL/GenBank/DDBJ whole genome shotgun (WGS) entry which is preliminary data.</text>
</comment>
<accession>A0ACC3SHH7</accession>
<dbReference type="Proteomes" id="UP001320706">
    <property type="component" value="Unassembled WGS sequence"/>
</dbReference>
<name>A0ACC3SHH7_9PEZI</name>
<reference evidence="1" key="1">
    <citation type="submission" date="2024-02" db="EMBL/GenBank/DDBJ databases">
        <title>Metagenome Assembled Genome of Zalaria obscura JY119.</title>
        <authorList>
            <person name="Vighnesh L."/>
            <person name="Jagadeeshwari U."/>
            <person name="Venkata Ramana C."/>
            <person name="Sasikala C."/>
        </authorList>
    </citation>
    <scope>NUCLEOTIDE SEQUENCE</scope>
    <source>
        <strain evidence="1">JY119</strain>
    </source>
</reference>